<sequence length="224" mass="25814">MELSEEDTNSREEPDLELGIAIDHPSFSQIEELNHESRHQPVVKKEEVKPMGSLVKQRDFGIALFVHCLLEEFCLQTESDASRQLLLYLALKEQFLKSIRIPYFLEIFSDLCLETSAVHLALYQEAFRKLIKTVKGTVDQENLSISFNSHLVDFSPLPLVIKYYEDQSLLSQQPSTGLVFSSYRYKTEFQELSPLGFGGFGHVFRAIHRLDGQEYAIKKIIFSY</sequence>
<dbReference type="PANTHER" id="PTHR11042">
    <property type="entry name" value="EUKARYOTIC TRANSLATION INITIATION FACTOR 2-ALPHA KINASE EIF2-ALPHA KINASE -RELATED"/>
    <property type="match status" value="1"/>
</dbReference>
<dbReference type="PANTHER" id="PTHR11042:SF187">
    <property type="entry name" value="EUKARYOTIC TRANSLATION INITIATION FACTOR 2-ALPHA KINASE 2"/>
    <property type="match status" value="1"/>
</dbReference>
<feature type="binding site" evidence="5">
    <location>
        <position position="219"/>
    </location>
    <ligand>
        <name>ATP</name>
        <dbReference type="ChEBI" id="CHEBI:30616"/>
    </ligand>
</feature>
<evidence type="ECO:0000256" key="5">
    <source>
        <dbReference type="PROSITE-ProRule" id="PRU10141"/>
    </source>
</evidence>
<dbReference type="Proteomes" id="UP000677054">
    <property type="component" value="Unassembled WGS sequence"/>
</dbReference>
<keyword evidence="2 5" id="KW-0547">Nucleotide-binding</keyword>
<feature type="domain" description="Protein kinase" evidence="6">
    <location>
        <begin position="189"/>
        <end position="224"/>
    </location>
</feature>
<dbReference type="GO" id="GO:0004694">
    <property type="term" value="F:eukaryotic translation initiation factor 2alpha kinase activity"/>
    <property type="evidence" value="ECO:0007669"/>
    <property type="project" value="TreeGrafter"/>
</dbReference>
<dbReference type="InterPro" id="IPR017441">
    <property type="entry name" value="Protein_kinase_ATP_BS"/>
</dbReference>
<dbReference type="AlphaFoldDB" id="A0A7R8XGU5"/>
<dbReference type="Gene3D" id="3.30.200.20">
    <property type="entry name" value="Phosphorylase Kinase, domain 1"/>
    <property type="match status" value="1"/>
</dbReference>
<proteinExistence type="predicted"/>
<keyword evidence="8" id="KW-1185">Reference proteome</keyword>
<feature type="non-terminal residue" evidence="7">
    <location>
        <position position="224"/>
    </location>
</feature>
<gene>
    <name evidence="7" type="ORF">DSTB1V02_LOCUS6931</name>
</gene>
<dbReference type="PROSITE" id="PS00107">
    <property type="entry name" value="PROTEIN_KINASE_ATP"/>
    <property type="match status" value="1"/>
</dbReference>
<evidence type="ECO:0000256" key="1">
    <source>
        <dbReference type="ARBA" id="ARBA00022679"/>
    </source>
</evidence>
<evidence type="ECO:0000313" key="8">
    <source>
        <dbReference type="Proteomes" id="UP000677054"/>
    </source>
</evidence>
<dbReference type="SUPFAM" id="SSF56112">
    <property type="entry name" value="Protein kinase-like (PK-like)"/>
    <property type="match status" value="1"/>
</dbReference>
<protein>
    <recommendedName>
        <fullName evidence="6">Protein kinase domain-containing protein</fullName>
    </recommendedName>
</protein>
<evidence type="ECO:0000259" key="6">
    <source>
        <dbReference type="PROSITE" id="PS50011"/>
    </source>
</evidence>
<keyword evidence="1" id="KW-0808">Transferase</keyword>
<dbReference type="GO" id="GO:0005737">
    <property type="term" value="C:cytoplasm"/>
    <property type="evidence" value="ECO:0007669"/>
    <property type="project" value="TreeGrafter"/>
</dbReference>
<evidence type="ECO:0000256" key="2">
    <source>
        <dbReference type="ARBA" id="ARBA00022741"/>
    </source>
</evidence>
<evidence type="ECO:0000256" key="4">
    <source>
        <dbReference type="ARBA" id="ARBA00022840"/>
    </source>
</evidence>
<evidence type="ECO:0000256" key="3">
    <source>
        <dbReference type="ARBA" id="ARBA00022777"/>
    </source>
</evidence>
<dbReference type="GO" id="GO:0005524">
    <property type="term" value="F:ATP binding"/>
    <property type="evidence" value="ECO:0007669"/>
    <property type="project" value="UniProtKB-UniRule"/>
</dbReference>
<name>A0A7R8XGU5_9CRUS</name>
<dbReference type="EMBL" id="LR900850">
    <property type="protein sequence ID" value="CAD7247093.1"/>
    <property type="molecule type" value="Genomic_DNA"/>
</dbReference>
<dbReference type="InterPro" id="IPR000719">
    <property type="entry name" value="Prot_kinase_dom"/>
</dbReference>
<dbReference type="InterPro" id="IPR011009">
    <property type="entry name" value="Kinase-like_dom_sf"/>
</dbReference>
<dbReference type="GO" id="GO:0005634">
    <property type="term" value="C:nucleus"/>
    <property type="evidence" value="ECO:0007669"/>
    <property type="project" value="TreeGrafter"/>
</dbReference>
<dbReference type="EMBL" id="CAJPEV010001333">
    <property type="protein sequence ID" value="CAG0892098.1"/>
    <property type="molecule type" value="Genomic_DNA"/>
</dbReference>
<reference evidence="7" key="1">
    <citation type="submission" date="2020-11" db="EMBL/GenBank/DDBJ databases">
        <authorList>
            <person name="Tran Van P."/>
        </authorList>
    </citation>
    <scope>NUCLEOTIDE SEQUENCE</scope>
</reference>
<dbReference type="PROSITE" id="PS50011">
    <property type="entry name" value="PROTEIN_KINASE_DOM"/>
    <property type="match status" value="1"/>
</dbReference>
<accession>A0A7R8XGU5</accession>
<keyword evidence="4 5" id="KW-0067">ATP-binding</keyword>
<organism evidence="7">
    <name type="scientific">Darwinula stevensoni</name>
    <dbReference type="NCBI Taxonomy" id="69355"/>
    <lineage>
        <taxon>Eukaryota</taxon>
        <taxon>Metazoa</taxon>
        <taxon>Ecdysozoa</taxon>
        <taxon>Arthropoda</taxon>
        <taxon>Crustacea</taxon>
        <taxon>Oligostraca</taxon>
        <taxon>Ostracoda</taxon>
        <taxon>Podocopa</taxon>
        <taxon>Podocopida</taxon>
        <taxon>Darwinulocopina</taxon>
        <taxon>Darwinuloidea</taxon>
        <taxon>Darwinulidae</taxon>
        <taxon>Darwinula</taxon>
    </lineage>
</organism>
<dbReference type="InterPro" id="IPR050339">
    <property type="entry name" value="CC_SR_Kinase"/>
</dbReference>
<keyword evidence="3" id="KW-0418">Kinase</keyword>
<dbReference type="OrthoDB" id="1405469at2759"/>
<evidence type="ECO:0000313" key="7">
    <source>
        <dbReference type="EMBL" id="CAD7247093.1"/>
    </source>
</evidence>